<keyword evidence="11" id="KW-0862">Zinc</keyword>
<comment type="subcellular location">
    <subcellularLocation>
        <location evidence="2">Cytoplasm</location>
    </subcellularLocation>
</comment>
<dbReference type="PANTHER" id="PTHR23155">
    <property type="entry name" value="DISEASE RESISTANCE PROTEIN RP"/>
    <property type="match status" value="1"/>
</dbReference>
<dbReference type="Gene3D" id="1.20.5.4130">
    <property type="match status" value="1"/>
</dbReference>
<dbReference type="FunFam" id="1.10.8.430:FF:000003">
    <property type="entry name" value="Probable disease resistance protein At5g66910"/>
    <property type="match status" value="1"/>
</dbReference>
<keyword evidence="6" id="KW-0381">Hypersensitive response</keyword>
<dbReference type="InterPro" id="IPR038005">
    <property type="entry name" value="RX-like_CC"/>
</dbReference>
<dbReference type="GO" id="GO:0005524">
    <property type="term" value="F:ATP binding"/>
    <property type="evidence" value="ECO:0007669"/>
    <property type="project" value="UniProtKB-KW"/>
</dbReference>
<keyword evidence="15" id="KW-1185">Reference proteome</keyword>
<name>A0A5J5BAW8_9ASTE</name>
<proteinExistence type="inferred from homology"/>
<dbReference type="PRINTS" id="PR00364">
    <property type="entry name" value="DISEASERSIST"/>
</dbReference>
<organism evidence="14 15">
    <name type="scientific">Nyssa sinensis</name>
    <dbReference type="NCBI Taxonomy" id="561372"/>
    <lineage>
        <taxon>Eukaryota</taxon>
        <taxon>Viridiplantae</taxon>
        <taxon>Streptophyta</taxon>
        <taxon>Embryophyta</taxon>
        <taxon>Tracheophyta</taxon>
        <taxon>Spermatophyta</taxon>
        <taxon>Magnoliopsida</taxon>
        <taxon>eudicotyledons</taxon>
        <taxon>Gunneridae</taxon>
        <taxon>Pentapetalae</taxon>
        <taxon>asterids</taxon>
        <taxon>Cornales</taxon>
        <taxon>Nyssaceae</taxon>
        <taxon>Nyssa</taxon>
    </lineage>
</organism>
<dbReference type="GO" id="GO:0051607">
    <property type="term" value="P:defense response to virus"/>
    <property type="evidence" value="ECO:0007669"/>
    <property type="project" value="UniProtKB-ARBA"/>
</dbReference>
<feature type="region of interest" description="Disordered" evidence="12">
    <location>
        <begin position="974"/>
        <end position="1021"/>
    </location>
</feature>
<dbReference type="InterPro" id="IPR055414">
    <property type="entry name" value="LRR_R13L4/SHOC2-like"/>
</dbReference>
<dbReference type="InterPro" id="IPR027417">
    <property type="entry name" value="P-loop_NTPase"/>
</dbReference>
<keyword evidence="4" id="KW-0963">Cytoplasm</keyword>
<reference evidence="14 15" key="1">
    <citation type="submission" date="2019-09" db="EMBL/GenBank/DDBJ databases">
        <title>A chromosome-level genome assembly of the Chinese tupelo Nyssa sinensis.</title>
        <authorList>
            <person name="Yang X."/>
            <person name="Kang M."/>
            <person name="Yang Y."/>
            <person name="Xiong H."/>
            <person name="Wang M."/>
            <person name="Zhang Z."/>
            <person name="Wang Z."/>
            <person name="Wu H."/>
            <person name="Ma T."/>
            <person name="Liu J."/>
            <person name="Xi Z."/>
        </authorList>
    </citation>
    <scope>NUCLEOTIDE SEQUENCE [LARGE SCALE GENOMIC DNA]</scope>
    <source>
        <strain evidence="14">J267</strain>
        <tissue evidence="14">Leaf</tissue>
    </source>
</reference>
<dbReference type="Gene3D" id="1.10.8.430">
    <property type="entry name" value="Helical domain of apoptotic protease-activating factors"/>
    <property type="match status" value="1"/>
</dbReference>
<dbReference type="AlphaFoldDB" id="A0A5J5BAW8"/>
<evidence type="ECO:0000256" key="6">
    <source>
        <dbReference type="ARBA" id="ARBA00022667"/>
    </source>
</evidence>
<dbReference type="Pfam" id="PF14223">
    <property type="entry name" value="Retrotran_gag_2"/>
    <property type="match status" value="1"/>
</dbReference>
<dbReference type="InterPro" id="IPR032675">
    <property type="entry name" value="LRR_dom_sf"/>
</dbReference>
<dbReference type="SUPFAM" id="SSF52540">
    <property type="entry name" value="P-loop containing nucleoside triphosphate hydrolases"/>
    <property type="match status" value="1"/>
</dbReference>
<feature type="domain" description="CCHC-type" evidence="13">
    <location>
        <begin position="1029"/>
        <end position="1044"/>
    </location>
</feature>
<comment type="function">
    <text evidence="1">Confers resistance to late blight (Phytophthora infestans) races carrying the avirulence gene Avr1. Resistance proteins guard the plant against pathogens that contain an appropriate avirulence protein via an indirect interaction with this avirulence protein. That triggers a defense system including the hypersensitive response, which restricts the pathogen growth.</text>
</comment>
<dbReference type="GO" id="GO:0008270">
    <property type="term" value="F:zinc ion binding"/>
    <property type="evidence" value="ECO:0007669"/>
    <property type="project" value="UniProtKB-KW"/>
</dbReference>
<evidence type="ECO:0000259" key="13">
    <source>
        <dbReference type="PROSITE" id="PS50158"/>
    </source>
</evidence>
<sequence>MAELAVTFFLGKLSDLLTYETGMIFGIEKEINSLHSHLQWIRSFLKDADGKSKVNERVKIWVSQVRDVSYDAEDIIDAFIIRRQQERQQSHHFLFFIGFLTRMSRPITQLKSLRRFSSQIREIKETIEEISANKSKYCIDDFQGGEASSSSMKSCPWRETLTNFVEEADVVGIENDVKLLVNRLIWGEKRRAVVSIVGMGGLGKTTLAKKVYNNGEVRRYFSCHTWISISQEYNVRDLLQRVIQDVMVLPRDEMKMIERMDVQDLRYKLAEYLKTRRYLIVVDDIWSMEGWDAFLPAFPDIINGSRVMLTTRIKDVALYADAQSVPYHLKFLSETKCWELFCKKVFPGNARVIFPPELERLGKAIVAKCGGLPLAIIVLGSMLSRREKVPSEWEKIYKSISWQLREGENHISGILDLSYNNLPYYLKSCFLYCGSYPEDSEFSTRKLIKLWIAEGFIQCRGAEMMEEVAEDYLGELIQRSMIQVAKKSFNGRVKTCRIHDLLRDFAISEAKDSKFYEICAHDKSLPSMAVRRLVVHHDIIMPSLSCRHLRTFLRITKYGDPQKPCLNIIVNNSTFLRVLDLEGSSLSQLPNQVSKLVHLRYLGLRKTGLTSLPCSIGNLFNLHTLDIRETRCKSLPKNLLKNQVMIRHLLMGRFSFGVPEVVLEDPVDLPKHVELGNLRNLETVTGVAAGTWIKNSLEMLTNLRQLGIATVSSVQHIEGLANSLSKLDCLHSLWLEGKAIPTLNLAGHHNLYKIYLIGCLERLPNLREFSPNLTKLLLKASGLKQDPFPVLMKLSKLKILKLLRGAYSGKEMHCSEGGFLELEELDQLILNAIIGSLSPTLIPFIARATTSRQAWTILANTYAQPSHGWIKQVKGHLKNPTKGSQSVTDFLQPVKAHTDELALLGVLMDDDDLIEKILNGLDSDYKDLVHVVHACNTPFTFDEFYEKLLTFEAHLQENKPDQYCLPASANPTHCTTTGSRSSSTTTPSSPFGSTNTGWRPSSTNNQRPSLGSNQSRGDRPPPRPYLGYCQICGIQGHTAKRCPSFCLVPNDSSSSSHPLTTRSTTPWQPRAHFVATSASTTPSWLLDSGVSHHNQLPCPQPQTVSTWIPPLIHPPSSTTQPRSLSIPSNDWSFSMPSSDVSTPPAPPAP</sequence>
<dbReference type="Pfam" id="PF00931">
    <property type="entry name" value="NB-ARC"/>
    <property type="match status" value="1"/>
</dbReference>
<dbReference type="GO" id="GO:0003676">
    <property type="term" value="F:nucleic acid binding"/>
    <property type="evidence" value="ECO:0007669"/>
    <property type="project" value="InterPro"/>
</dbReference>
<dbReference type="GO" id="GO:0043531">
    <property type="term" value="F:ADP binding"/>
    <property type="evidence" value="ECO:0007669"/>
    <property type="project" value="InterPro"/>
</dbReference>
<evidence type="ECO:0000256" key="12">
    <source>
        <dbReference type="SAM" id="MobiDB-lite"/>
    </source>
</evidence>
<dbReference type="FunFam" id="1.10.10.10:FF:000322">
    <property type="entry name" value="Probable disease resistance protein At1g63360"/>
    <property type="match status" value="1"/>
</dbReference>
<dbReference type="PROSITE" id="PS50158">
    <property type="entry name" value="ZF_CCHC"/>
    <property type="match status" value="1"/>
</dbReference>
<evidence type="ECO:0000256" key="1">
    <source>
        <dbReference type="ARBA" id="ARBA00002074"/>
    </source>
</evidence>
<dbReference type="InterPro" id="IPR036388">
    <property type="entry name" value="WH-like_DNA-bd_sf"/>
</dbReference>
<dbReference type="GO" id="GO:0009626">
    <property type="term" value="P:plant-type hypersensitive response"/>
    <property type="evidence" value="ECO:0007669"/>
    <property type="project" value="UniProtKB-KW"/>
</dbReference>
<gene>
    <name evidence="14" type="ORF">F0562_025724</name>
</gene>
<evidence type="ECO:0000256" key="2">
    <source>
        <dbReference type="ARBA" id="ARBA00004496"/>
    </source>
</evidence>
<comment type="similarity">
    <text evidence="3">Belongs to the disease resistance NB-LRR family.</text>
</comment>
<accession>A0A5J5BAW8</accession>
<dbReference type="InterPro" id="IPR058922">
    <property type="entry name" value="WHD_DRP"/>
</dbReference>
<dbReference type="Pfam" id="PF23559">
    <property type="entry name" value="WHD_DRP"/>
    <property type="match status" value="1"/>
</dbReference>
<dbReference type="InterPro" id="IPR041118">
    <property type="entry name" value="Rx_N"/>
</dbReference>
<evidence type="ECO:0000313" key="15">
    <source>
        <dbReference type="Proteomes" id="UP000325577"/>
    </source>
</evidence>
<dbReference type="FunFam" id="3.40.50.300:FF:001091">
    <property type="entry name" value="Probable disease resistance protein At1g61300"/>
    <property type="match status" value="1"/>
</dbReference>
<dbReference type="InterPro" id="IPR042197">
    <property type="entry name" value="Apaf_helical"/>
</dbReference>
<keyword evidence="7" id="KW-0677">Repeat</keyword>
<keyword evidence="11" id="KW-0863">Zinc-finger</keyword>
<keyword evidence="9" id="KW-0611">Plant defense</keyword>
<dbReference type="PANTHER" id="PTHR23155:SF1152">
    <property type="entry name" value="AAA+ ATPASE DOMAIN-CONTAINING PROTEIN"/>
    <property type="match status" value="1"/>
</dbReference>
<dbReference type="InterPro" id="IPR001878">
    <property type="entry name" value="Znf_CCHC"/>
</dbReference>
<feature type="compositionally biased region" description="Polar residues" evidence="12">
    <location>
        <begin position="1115"/>
        <end position="1141"/>
    </location>
</feature>
<feature type="region of interest" description="Disordered" evidence="12">
    <location>
        <begin position="1107"/>
        <end position="1149"/>
    </location>
</feature>
<dbReference type="Pfam" id="PF18052">
    <property type="entry name" value="Rx_N"/>
    <property type="match status" value="1"/>
</dbReference>
<dbReference type="Gene3D" id="1.10.10.10">
    <property type="entry name" value="Winged helix-like DNA-binding domain superfamily/Winged helix DNA-binding domain"/>
    <property type="match status" value="1"/>
</dbReference>
<evidence type="ECO:0000256" key="3">
    <source>
        <dbReference type="ARBA" id="ARBA00008894"/>
    </source>
</evidence>
<dbReference type="Gene3D" id="3.80.10.10">
    <property type="entry name" value="Ribonuclease Inhibitor"/>
    <property type="match status" value="1"/>
</dbReference>
<dbReference type="InterPro" id="IPR044974">
    <property type="entry name" value="Disease_R_plants"/>
</dbReference>
<dbReference type="CDD" id="cd14798">
    <property type="entry name" value="RX-CC_like"/>
    <property type="match status" value="1"/>
</dbReference>
<dbReference type="EMBL" id="CM018037">
    <property type="protein sequence ID" value="KAA8539032.1"/>
    <property type="molecule type" value="Genomic_DNA"/>
</dbReference>
<feature type="compositionally biased region" description="Low complexity" evidence="12">
    <location>
        <begin position="975"/>
        <end position="994"/>
    </location>
</feature>
<keyword evidence="8" id="KW-0547">Nucleotide-binding</keyword>
<keyword evidence="5" id="KW-0433">Leucine-rich repeat</keyword>
<protein>
    <recommendedName>
        <fullName evidence="13">CCHC-type domain-containing protein</fullName>
    </recommendedName>
</protein>
<feature type="compositionally biased region" description="Polar residues" evidence="12">
    <location>
        <begin position="995"/>
        <end position="1015"/>
    </location>
</feature>
<dbReference type="Pfam" id="PF23598">
    <property type="entry name" value="LRR_14"/>
    <property type="match status" value="1"/>
</dbReference>
<evidence type="ECO:0000256" key="7">
    <source>
        <dbReference type="ARBA" id="ARBA00022737"/>
    </source>
</evidence>
<evidence type="ECO:0000256" key="10">
    <source>
        <dbReference type="ARBA" id="ARBA00022840"/>
    </source>
</evidence>
<keyword evidence="10" id="KW-0067">ATP-binding</keyword>
<keyword evidence="11" id="KW-0479">Metal-binding</keyword>
<dbReference type="Proteomes" id="UP000325577">
    <property type="component" value="Linkage Group LG14"/>
</dbReference>
<evidence type="ECO:0000256" key="8">
    <source>
        <dbReference type="ARBA" id="ARBA00022741"/>
    </source>
</evidence>
<dbReference type="InterPro" id="IPR002182">
    <property type="entry name" value="NB-ARC"/>
</dbReference>
<evidence type="ECO:0000256" key="11">
    <source>
        <dbReference type="PROSITE-ProRule" id="PRU00047"/>
    </source>
</evidence>
<dbReference type="Gene3D" id="3.40.50.300">
    <property type="entry name" value="P-loop containing nucleotide triphosphate hydrolases"/>
    <property type="match status" value="1"/>
</dbReference>
<evidence type="ECO:0000256" key="5">
    <source>
        <dbReference type="ARBA" id="ARBA00022614"/>
    </source>
</evidence>
<dbReference type="OrthoDB" id="3027644at2759"/>
<evidence type="ECO:0000313" key="14">
    <source>
        <dbReference type="EMBL" id="KAA8539032.1"/>
    </source>
</evidence>
<evidence type="ECO:0000256" key="9">
    <source>
        <dbReference type="ARBA" id="ARBA00022821"/>
    </source>
</evidence>
<evidence type="ECO:0000256" key="4">
    <source>
        <dbReference type="ARBA" id="ARBA00022490"/>
    </source>
</evidence>
<dbReference type="SUPFAM" id="SSF52058">
    <property type="entry name" value="L domain-like"/>
    <property type="match status" value="1"/>
</dbReference>